<reference evidence="5 6" key="1">
    <citation type="submission" date="2016-11" db="EMBL/GenBank/DDBJ databases">
        <authorList>
            <person name="Jaros S."/>
            <person name="Januszkiewicz K."/>
            <person name="Wedrychowicz H."/>
        </authorList>
    </citation>
    <scope>NUCLEOTIDE SEQUENCE [LARGE SCALE GENOMIC DNA]</scope>
    <source>
        <strain evidence="5 6">DSM 21425</strain>
    </source>
</reference>
<dbReference type="Gene3D" id="2.60.120.260">
    <property type="entry name" value="Galactose-binding domain-like"/>
    <property type="match status" value="2"/>
</dbReference>
<organism evidence="5 6">
    <name type="scientific">Mesonia phycicola</name>
    <dbReference type="NCBI Taxonomy" id="579105"/>
    <lineage>
        <taxon>Bacteria</taxon>
        <taxon>Pseudomonadati</taxon>
        <taxon>Bacteroidota</taxon>
        <taxon>Flavobacteriia</taxon>
        <taxon>Flavobacteriales</taxon>
        <taxon>Flavobacteriaceae</taxon>
        <taxon>Mesonia</taxon>
    </lineage>
</organism>
<dbReference type="Pfam" id="PF18962">
    <property type="entry name" value="Por_Secre_tail"/>
    <property type="match status" value="1"/>
</dbReference>
<dbReference type="EMBL" id="FQYY01000006">
    <property type="protein sequence ID" value="SHI97677.1"/>
    <property type="molecule type" value="Genomic_DNA"/>
</dbReference>
<dbReference type="Pfam" id="PF00041">
    <property type="entry name" value="fn3"/>
    <property type="match status" value="1"/>
</dbReference>
<protein>
    <submittedName>
        <fullName evidence="5">Por secretion system C-terminal sorting domain-containing protein</fullName>
    </submittedName>
</protein>
<feature type="signal peptide" evidence="2">
    <location>
        <begin position="1"/>
        <end position="22"/>
    </location>
</feature>
<dbReference type="RefSeq" id="WP_159432714.1">
    <property type="nucleotide sequence ID" value="NZ_FQYY01000006.1"/>
</dbReference>
<dbReference type="SUPFAM" id="SSF49899">
    <property type="entry name" value="Concanavalin A-like lectins/glucanases"/>
    <property type="match status" value="1"/>
</dbReference>
<feature type="domain" description="Fibronectin type-III" evidence="4">
    <location>
        <begin position="461"/>
        <end position="554"/>
    </location>
</feature>
<keyword evidence="1 2" id="KW-0732">Signal</keyword>
<dbReference type="InterPro" id="IPR000998">
    <property type="entry name" value="MAM_dom"/>
</dbReference>
<name>A0A1M6FIZ7_9FLAO</name>
<dbReference type="CDD" id="cd00063">
    <property type="entry name" value="FN3"/>
    <property type="match status" value="1"/>
</dbReference>
<dbReference type="PROSITE" id="PS50060">
    <property type="entry name" value="MAM_2"/>
    <property type="match status" value="1"/>
</dbReference>
<sequence>MNKITFFVFLLLPFIVSSQILSENFEGAVGVNGLPTGWTETGLSTDGIWEIDNAANASSTYFSIDPHGNFVFTNDDSCNCDKSADRLITPTLDLSTMSTVELTYSVFLENNFEVVKIEVSTDGGNNWTSVATLTDVNGWRNAEKLDLSAYAGQNNVLISFLYNDQGSWAYGIGLDDITVDEIPTCVAPNNLLASNLTSSSAELSWNSNGTATAWNIEVVTLGTTPSGTATASNVTNPYVYNNLAANTGYEFYVQADCGAGDVSTWSGPYYFTTECDIFPLPFLQDFNASNFAPNCWEVASAGDPTSGPSNFGSGDWLQAYYLNNSSNSLSTKVNLYSVGTSSWLISPSINLSGASYNLKYMVGQTDYNDTVANENGGMSTTDDEVQVLITTDGGTTWQNITTYNSTNIAPLTGKQESFDLSAYSGIVQIAFWASEGANNDVADYDFFIDNVAVSQQENCINVSGITINNALPTSAGITWTENGAAAEWEILYGLTGFDPITSGTSIIDNDGTLGETLTGLTDDEDYDVYVRSICSESSISDWVGPETFSTTVLSVNNHLLNSISIYPNPTSNFLNIESSVLVDKICIYSLLGKKILENHPEKMSSSISLQGLQSGVYLVEIQKNNQTKVFKVIKE</sequence>
<accession>A0A1M6FIZ7</accession>
<dbReference type="NCBIfam" id="TIGR04183">
    <property type="entry name" value="Por_Secre_tail"/>
    <property type="match status" value="1"/>
</dbReference>
<dbReference type="InterPro" id="IPR003961">
    <property type="entry name" value="FN3_dom"/>
</dbReference>
<feature type="chain" id="PRO_5012454963" evidence="2">
    <location>
        <begin position="23"/>
        <end position="635"/>
    </location>
</feature>
<dbReference type="InterPro" id="IPR036116">
    <property type="entry name" value="FN3_sf"/>
</dbReference>
<dbReference type="PROSITE" id="PS50853">
    <property type="entry name" value="FN3"/>
    <property type="match status" value="2"/>
</dbReference>
<evidence type="ECO:0000256" key="2">
    <source>
        <dbReference type="SAM" id="SignalP"/>
    </source>
</evidence>
<feature type="domain" description="MAM" evidence="3">
    <location>
        <begin position="21"/>
        <end position="187"/>
    </location>
</feature>
<dbReference type="STRING" id="579105.SAMN04488096_106169"/>
<dbReference type="OrthoDB" id="8781670at2"/>
<dbReference type="SUPFAM" id="SSF49265">
    <property type="entry name" value="Fibronectin type III"/>
    <property type="match status" value="1"/>
</dbReference>
<evidence type="ECO:0000313" key="5">
    <source>
        <dbReference type="EMBL" id="SHI97677.1"/>
    </source>
</evidence>
<dbReference type="InterPro" id="IPR013320">
    <property type="entry name" value="ConA-like_dom_sf"/>
</dbReference>
<evidence type="ECO:0000256" key="1">
    <source>
        <dbReference type="ARBA" id="ARBA00022729"/>
    </source>
</evidence>
<feature type="domain" description="Fibronectin type-III" evidence="4">
    <location>
        <begin position="187"/>
        <end position="276"/>
    </location>
</feature>
<dbReference type="Gene3D" id="2.60.40.10">
    <property type="entry name" value="Immunoglobulins"/>
    <property type="match status" value="2"/>
</dbReference>
<dbReference type="Proteomes" id="UP000184225">
    <property type="component" value="Unassembled WGS sequence"/>
</dbReference>
<proteinExistence type="predicted"/>
<dbReference type="InterPro" id="IPR026444">
    <property type="entry name" value="Secre_tail"/>
</dbReference>
<dbReference type="SMART" id="SM00060">
    <property type="entry name" value="FN3"/>
    <property type="match status" value="2"/>
</dbReference>
<evidence type="ECO:0000259" key="3">
    <source>
        <dbReference type="PROSITE" id="PS50060"/>
    </source>
</evidence>
<dbReference type="AlphaFoldDB" id="A0A1M6FIZ7"/>
<keyword evidence="6" id="KW-1185">Reference proteome</keyword>
<evidence type="ECO:0000313" key="6">
    <source>
        <dbReference type="Proteomes" id="UP000184225"/>
    </source>
</evidence>
<evidence type="ECO:0000259" key="4">
    <source>
        <dbReference type="PROSITE" id="PS50853"/>
    </source>
</evidence>
<gene>
    <name evidence="5" type="ORF">SAMN04488096_106169</name>
</gene>
<dbReference type="GO" id="GO:0004553">
    <property type="term" value="F:hydrolase activity, hydrolyzing O-glycosyl compounds"/>
    <property type="evidence" value="ECO:0007669"/>
    <property type="project" value="UniProtKB-ARBA"/>
</dbReference>
<dbReference type="GO" id="GO:0005975">
    <property type="term" value="P:carbohydrate metabolic process"/>
    <property type="evidence" value="ECO:0007669"/>
    <property type="project" value="UniProtKB-ARBA"/>
</dbReference>
<dbReference type="InterPro" id="IPR013783">
    <property type="entry name" value="Ig-like_fold"/>
</dbReference>
<dbReference type="GO" id="GO:0016020">
    <property type="term" value="C:membrane"/>
    <property type="evidence" value="ECO:0007669"/>
    <property type="project" value="InterPro"/>
</dbReference>